<dbReference type="Proteomes" id="UP000000383">
    <property type="component" value="Chromosome"/>
</dbReference>
<dbReference type="OrthoDB" id="6725579at2"/>
<dbReference type="EMBL" id="CP002056">
    <property type="protein sequence ID" value="ADI30230.1"/>
    <property type="molecule type" value="Genomic_DNA"/>
</dbReference>
<dbReference type="STRING" id="666681.M301_1857"/>
<dbReference type="AlphaFoldDB" id="D7DJJ5"/>
<keyword evidence="2" id="KW-1185">Reference proteome</keyword>
<dbReference type="RefSeq" id="WP_013148542.1">
    <property type="nucleotide sequence ID" value="NC_014207.1"/>
</dbReference>
<proteinExistence type="predicted"/>
<dbReference type="KEGG" id="meh:M301_1857"/>
<reference evidence="2" key="1">
    <citation type="submission" date="2010-05" db="EMBL/GenBank/DDBJ databases">
        <title>Complete sequence of Methylotenera sp. 301.</title>
        <authorList>
            <person name="Lucas S."/>
            <person name="Copeland A."/>
            <person name="Lapidus A."/>
            <person name="Cheng J.-F."/>
            <person name="Bruce D."/>
            <person name="Goodwin L."/>
            <person name="Pitluck S."/>
            <person name="Clum A."/>
            <person name="Land M."/>
            <person name="Hauser L."/>
            <person name="Kyrpides N."/>
            <person name="Ivanova N."/>
            <person name="Chistoservova L."/>
            <person name="Kalyuzhnaya M."/>
            <person name="Woyke T."/>
        </authorList>
    </citation>
    <scope>NUCLEOTIDE SEQUENCE [LARGE SCALE GENOMIC DNA]</scope>
    <source>
        <strain evidence="2">301</strain>
    </source>
</reference>
<reference evidence="1 2" key="2">
    <citation type="journal article" date="2011" name="J. Bacteriol.">
        <title>Genomes of three methylotrophs from a single niche uncover genetic and metabolic divergence of Methylophilaceae.</title>
        <authorList>
            <person name="Lapidus A."/>
            <person name="Clum A."/>
            <person name="Labutti K."/>
            <person name="Kaluzhnaya M.G."/>
            <person name="Lim S."/>
            <person name="Beck D.A."/>
            <person name="Glavina Del Rio T."/>
            <person name="Nolan M."/>
            <person name="Mavromatis K."/>
            <person name="Huntemann M."/>
            <person name="Lucas S."/>
            <person name="Lidstrom M.E."/>
            <person name="Ivanova N."/>
            <person name="Chistoserdova L."/>
        </authorList>
    </citation>
    <scope>NUCLEOTIDE SEQUENCE [LARGE SCALE GENOMIC DNA]</scope>
    <source>
        <strain evidence="1 2">301</strain>
    </source>
</reference>
<organism evidence="1 2">
    <name type="scientific">Methylotenera versatilis (strain 301)</name>
    <dbReference type="NCBI Taxonomy" id="666681"/>
    <lineage>
        <taxon>Bacteria</taxon>
        <taxon>Pseudomonadati</taxon>
        <taxon>Pseudomonadota</taxon>
        <taxon>Betaproteobacteria</taxon>
        <taxon>Nitrosomonadales</taxon>
        <taxon>Methylophilaceae</taxon>
        <taxon>Methylotenera</taxon>
    </lineage>
</organism>
<evidence type="ECO:0000313" key="2">
    <source>
        <dbReference type="Proteomes" id="UP000000383"/>
    </source>
</evidence>
<gene>
    <name evidence="1" type="ordered locus">M301_1857</name>
</gene>
<sequence>MTTMLIPRATQDANANLDAFITKKRAMGAWGKGEFPFDDDAWPLEGVINKGVKGFLYFARRSYNPRRYSVGYGKASFIPDNQLHPDLFRNFAKAMQVHLYLTRPTTGIKTRNAALDALFEALEASGATDPSEVSISVLDKACEIIQHEWRLESAPRLSSQLEVIWQAMVSNELVTMPEYWASPIQQSKSSDRIRLGPAFDALRAKKLPNPRAIEACAELFQRDDTDFCTTFVTSIVALMLCSPDRSIELLYSQADLLSPWTDPETGEQGVSKRWRPAKGAPPLLKNVVPSMREIAVRAHDRLYRLTEPGRELALWYEANPNRIYLPSHLEYLRHQTILNRREVRAILYGGEVRMLDKYHQEGKRVAKFLRDNHVPCLQRGVNSTVAFADIEQSILRLLPKGFPVMDAKTNMKYSEALCVIRNQEFAGYKTGFIQVMFQTVTYSMIASALKVQSGSRGLSIFDQHGYKDDHGGALSLTTHQMRHYLNTLVRREGVLTEQEIALWSGRKSVSQNAVYDHVSVDDKLHKLEVRLGFHSDTHPFGNINNRIFIRRDQFGAVEKITAHLSFLGYCLHDYMQAPCQFHENCIQCSEMICIKGDERTRSALEILYADSLALTEAARRDCDSEMLGAAEWFRVHSQREGFLKNLKDIFDSAEIQDGTPIRLNISTPNRIRDAMARRVIPIKPVSAGIKSMEEITSLLAVTPRGAKKEFPDDN</sequence>
<protein>
    <submittedName>
        <fullName evidence="1">Integrase family protein</fullName>
    </submittedName>
</protein>
<dbReference type="eggNOG" id="COG4688">
    <property type="taxonomic scope" value="Bacteria"/>
</dbReference>
<name>D7DJJ5_METV0</name>
<dbReference type="HOGENOM" id="CLU_028266_0_0_4"/>
<evidence type="ECO:0000313" key="1">
    <source>
        <dbReference type="EMBL" id="ADI30230.1"/>
    </source>
</evidence>
<accession>D7DJJ5</accession>